<evidence type="ECO:0000313" key="3">
    <source>
        <dbReference type="Proteomes" id="UP000006872"/>
    </source>
</evidence>
<dbReference type="NCBIfam" id="NF033618">
    <property type="entry name" value="mlaB_1"/>
    <property type="match status" value="1"/>
</dbReference>
<dbReference type="Proteomes" id="UP000006872">
    <property type="component" value="Chromosome"/>
</dbReference>
<dbReference type="Pfam" id="PF13466">
    <property type="entry name" value="STAS_2"/>
    <property type="match status" value="1"/>
</dbReference>
<name>E3G0V9_ENTLS</name>
<dbReference type="InterPro" id="IPR002645">
    <property type="entry name" value="STAS_dom"/>
</dbReference>
<dbReference type="InterPro" id="IPR052746">
    <property type="entry name" value="MlaB_ABC_Transporter"/>
</dbReference>
<dbReference type="EMBL" id="CP002272">
    <property type="protein sequence ID" value="ADO46783.1"/>
    <property type="molecule type" value="Genomic_DNA"/>
</dbReference>
<dbReference type="PANTHER" id="PTHR35849:SF1">
    <property type="entry name" value="INTERMEMBRANE PHOSPHOLIPID TRANSPORT SYSTEM BINDING PROTEIN MLAB"/>
    <property type="match status" value="1"/>
</dbReference>
<dbReference type="InterPro" id="IPR036513">
    <property type="entry name" value="STAS_dom_sf"/>
</dbReference>
<dbReference type="Gene3D" id="3.30.750.24">
    <property type="entry name" value="STAS domain"/>
    <property type="match status" value="1"/>
</dbReference>
<dbReference type="RefSeq" id="WP_013364537.1">
    <property type="nucleotide sequence ID" value="NC_014618.1"/>
</dbReference>
<proteinExistence type="predicted"/>
<organism evidence="2 3">
    <name type="scientific">Enterobacter lignolyticus (strain SCF1)</name>
    <dbReference type="NCBI Taxonomy" id="701347"/>
    <lineage>
        <taxon>Bacteria</taxon>
        <taxon>Pseudomonadati</taxon>
        <taxon>Pseudomonadota</taxon>
        <taxon>Gammaproteobacteria</taxon>
        <taxon>Enterobacterales</taxon>
        <taxon>Enterobacteriaceae</taxon>
        <taxon>Pluralibacter</taxon>
    </lineage>
</organism>
<reference evidence="2 3" key="2">
    <citation type="journal article" date="2011" name="Stand. Genomic Sci.">
        <title>Complete genome sequence of 'Enterobacter lignolyticus' SCF1.</title>
        <authorList>
            <person name="Deangelis K.M."/>
            <person name="D'Haeseleer P."/>
            <person name="Chivian D."/>
            <person name="Fortney J.L."/>
            <person name="Khudyakov J."/>
            <person name="Simmons B."/>
            <person name="Woo H."/>
            <person name="Arkin A.P."/>
            <person name="Davenport K.W."/>
            <person name="Goodwin L."/>
            <person name="Chen A."/>
            <person name="Ivanova N."/>
            <person name="Kyrpides N.C."/>
            <person name="Mavromatis K."/>
            <person name="Woyke T."/>
            <person name="Hazen T.C."/>
        </authorList>
    </citation>
    <scope>NUCLEOTIDE SEQUENCE [LARGE SCALE GENOMIC DNA]</scope>
    <source>
        <strain evidence="2 3">SCF1</strain>
    </source>
</reference>
<dbReference type="eggNOG" id="COG3113">
    <property type="taxonomic scope" value="Bacteria"/>
</dbReference>
<dbReference type="InterPro" id="IPR058548">
    <property type="entry name" value="MlaB-like_STAS"/>
</dbReference>
<keyword evidence="3" id="KW-1185">Reference proteome</keyword>
<dbReference type="KEGG" id="esc:Entcl_0505"/>
<dbReference type="InterPro" id="IPR049743">
    <property type="entry name" value="MlaB"/>
</dbReference>
<dbReference type="PROSITE" id="PS50801">
    <property type="entry name" value="STAS"/>
    <property type="match status" value="1"/>
</dbReference>
<dbReference type="AlphaFoldDB" id="E3G0V9"/>
<protein>
    <recommendedName>
        <fullName evidence="1">STAS domain-containing protein</fullName>
    </recommendedName>
</protein>
<accession>E3G0V9</accession>
<sequence length="96" mass="10568">MTPSLGWTRDNDRLRLQGELDQDVIPPLWDARAEATVGVSILDLSDVTRVDTAGVALLVHFVALIRAQGKTPEIVGKSEKMQTLVQLYNLSDDLIP</sequence>
<dbReference type="CDD" id="cd07043">
    <property type="entry name" value="STAS_anti-anti-sigma_factors"/>
    <property type="match status" value="1"/>
</dbReference>
<gene>
    <name evidence="2" type="ordered locus">Entcl_0505</name>
</gene>
<evidence type="ECO:0000313" key="2">
    <source>
        <dbReference type="EMBL" id="ADO46783.1"/>
    </source>
</evidence>
<dbReference type="STRING" id="701347.Entcl_0505"/>
<evidence type="ECO:0000259" key="1">
    <source>
        <dbReference type="PROSITE" id="PS50801"/>
    </source>
</evidence>
<dbReference type="HOGENOM" id="CLU_115403_13_4_6"/>
<dbReference type="SUPFAM" id="SSF52091">
    <property type="entry name" value="SpoIIaa-like"/>
    <property type="match status" value="1"/>
</dbReference>
<reference evidence="3" key="1">
    <citation type="submission" date="2010-10" db="EMBL/GenBank/DDBJ databases">
        <title>Complete sequence of Enterobacter cloacae SCF1.</title>
        <authorList>
            <consortium name="US DOE Joint Genome Institute"/>
            <person name="Lucas S."/>
            <person name="Copeland A."/>
            <person name="Lapidus A."/>
            <person name="Cheng J.-F."/>
            <person name="Bruce D."/>
            <person name="Goodwin L."/>
            <person name="Pitluck S."/>
            <person name="Davenport K."/>
            <person name="Detter J.C."/>
            <person name="Han C."/>
            <person name="Tapia R."/>
            <person name="Land M."/>
            <person name="Hauser L."/>
            <person name="Chang Y.-J."/>
            <person name="Jeffries C."/>
            <person name="Kyrpides N."/>
            <person name="Ivanova N."/>
            <person name="Mikhailova N."/>
            <person name="DeAngelis K."/>
            <person name="Arkin A.P."/>
            <person name="Chivian D."/>
            <person name="Edwards B."/>
            <person name="Woo H."/>
            <person name="Hazen T.C."/>
            <person name="Woyke T."/>
        </authorList>
    </citation>
    <scope>NUCLEOTIDE SEQUENCE [LARGE SCALE GENOMIC DNA]</scope>
    <source>
        <strain evidence="3">SCF1</strain>
    </source>
</reference>
<feature type="domain" description="STAS" evidence="1">
    <location>
        <begin position="14"/>
        <end position="96"/>
    </location>
</feature>
<dbReference type="PANTHER" id="PTHR35849">
    <property type="entry name" value="BLR2341 PROTEIN"/>
    <property type="match status" value="1"/>
</dbReference>